<feature type="domain" description="DNA primase/polymerase bifunctional N-terminal" evidence="2">
    <location>
        <begin position="72"/>
        <end position="223"/>
    </location>
</feature>
<dbReference type="GeneID" id="73902921"/>
<evidence type="ECO:0000256" key="1">
    <source>
        <dbReference type="SAM" id="MobiDB-lite"/>
    </source>
</evidence>
<evidence type="ECO:0000313" key="3">
    <source>
        <dbReference type="EMBL" id="MFC3957553.1"/>
    </source>
</evidence>
<evidence type="ECO:0000313" key="4">
    <source>
        <dbReference type="Proteomes" id="UP001595846"/>
    </source>
</evidence>
<reference evidence="3 4" key="1">
    <citation type="journal article" date="2019" name="Int. J. Syst. Evol. Microbiol.">
        <title>The Global Catalogue of Microorganisms (GCM) 10K type strain sequencing project: providing services to taxonomists for standard genome sequencing and annotation.</title>
        <authorList>
            <consortium name="The Broad Institute Genomics Platform"/>
            <consortium name="The Broad Institute Genome Sequencing Center for Infectious Disease"/>
            <person name="Wu L."/>
            <person name="Ma J."/>
        </authorList>
    </citation>
    <scope>NUCLEOTIDE SEQUENCE [LARGE SCALE GENOMIC DNA]</scope>
    <source>
        <strain evidence="3 4">IBRC-M 10256</strain>
    </source>
</reference>
<dbReference type="AlphaFoldDB" id="A0ABD5NKP9"/>
<dbReference type="SUPFAM" id="SSF56747">
    <property type="entry name" value="Prim-pol domain"/>
    <property type="match status" value="1"/>
</dbReference>
<organism evidence="3 4">
    <name type="scientific">Halovivax cerinus</name>
    <dbReference type="NCBI Taxonomy" id="1487865"/>
    <lineage>
        <taxon>Archaea</taxon>
        <taxon>Methanobacteriati</taxon>
        <taxon>Methanobacteriota</taxon>
        <taxon>Stenosarchaea group</taxon>
        <taxon>Halobacteria</taxon>
        <taxon>Halobacteriales</taxon>
        <taxon>Natrialbaceae</taxon>
        <taxon>Halovivax</taxon>
    </lineage>
</organism>
<evidence type="ECO:0000259" key="2">
    <source>
        <dbReference type="SMART" id="SM00943"/>
    </source>
</evidence>
<dbReference type="SMART" id="SM00943">
    <property type="entry name" value="Prim-Pol"/>
    <property type="match status" value="1"/>
</dbReference>
<dbReference type="Proteomes" id="UP001595846">
    <property type="component" value="Unassembled WGS sequence"/>
</dbReference>
<proteinExistence type="predicted"/>
<comment type="caution">
    <text evidence="3">The sequence shown here is derived from an EMBL/GenBank/DDBJ whole genome shotgun (WGS) entry which is preliminary data.</text>
</comment>
<keyword evidence="4" id="KW-1185">Reference proteome</keyword>
<protein>
    <submittedName>
        <fullName evidence="3">Bifunctional DNA primase/polymerase</fullName>
    </submittedName>
</protein>
<feature type="region of interest" description="Disordered" evidence="1">
    <location>
        <begin position="27"/>
        <end position="102"/>
    </location>
</feature>
<dbReference type="EMBL" id="JBHSAQ010000002">
    <property type="protein sequence ID" value="MFC3957553.1"/>
    <property type="molecule type" value="Genomic_DNA"/>
</dbReference>
<dbReference type="Pfam" id="PF09250">
    <property type="entry name" value="Prim-Pol"/>
    <property type="match status" value="1"/>
</dbReference>
<name>A0ABD5NKP9_9EURY</name>
<dbReference type="InterPro" id="IPR015330">
    <property type="entry name" value="DNA_primase/pol_bifunc_N"/>
</dbReference>
<feature type="region of interest" description="Disordered" evidence="1">
    <location>
        <begin position="1023"/>
        <end position="1051"/>
    </location>
</feature>
<gene>
    <name evidence="3" type="ORF">ACFOUR_04090</name>
</gene>
<dbReference type="RefSeq" id="WP_256533781.1">
    <property type="nucleotide sequence ID" value="NZ_CP101824.1"/>
</dbReference>
<accession>A0ABD5NKP9</accession>
<sequence length="1051" mass="115264">MTVPPARQCTLPHCEREAVDPTQRVSLCDSHQDAVASDEPITSSEKSTDSDAAPETSPDTDTSLGEPVDTVPAPLDELGEAFIPFDPGEKGARRPRTPENLLSPADPVLEAYLDVGHNYGVVTRGDLAVVDADEPDRLDGLLDALPETAWQVSGSRTSEHWFIYVPGLDEDIPLIDPETEDELGHVKGAEQSYVVGPGSLHPSGNRYGPLQGDTIAPVDEDELRELIEPYRPATPAKRDRDTVDWDALDGDGGDGTDLSVHDVVSRRRYPEGERCEHPLHGSDTGANFMVDEGGDTWRCWRHDCTGNALHLVGVEQGVISCGDWNHTGLETDTWREIFEAAREAGYDLPDYERPDGDDVEHTAVMLGSPRRRAAVNGWDWTADDRDGLTLDEVRDRTVDAIVDAIEGRTDTLLEALPGSGKTTGALIATEQTGEKATIAVPRGNNEMYGAVKTEAEQRGLSAKVLPRVFGDDDGNGGCPTATGEHGESWKNSFERWYFGGNATGQEIHSYAAENGIELPCQEDGECPHTAAWRFDPDDYDVLVGHYNHLHNDSVTKGRVTFVDEYPDDYEQAITDPAQSVSHFLASTDELPFDDYTDLLERRTEPEPRADALAWFTDNLGRDGRQAFDDDGDALAPLATFTILAGESLGNEFERARFPAACDDAHLGLFDREDGVVHLLMPPTTPYARNVIALDGTPTPRLWDITLGRRLEHTEVLSDEEKTRYVTEALGVNVVRTTDAVKSYATNEENIEQRVTVDEDRTLFEAIANEHGERPELLTTKRAKDVYDEAGALDDVAGVRWHGDVHGSNELADCRLGVVAGARNFGPKWVKRWGAYLGETVEPRYPGEDIPLEAGVTTDYGETGNDLAEHMTVAQTTQAIFRFGRDGNGAVVYVHTNTLPDWMPASDDARVVRTRADGEREVIAAAQALGREFTTADVAAEVSISERQVRTHLHRLADRDALDVEIEGCGFVWRDDGLHRLNEHGEVELEPVDLDELTDEESAEVARMEYYWWNFRTSGLSLSVRGPGAAASGSTADYLTGNGGDPPPHDAD</sequence>